<dbReference type="Pfam" id="PF14833">
    <property type="entry name" value="NAD_binding_11"/>
    <property type="match status" value="1"/>
</dbReference>
<evidence type="ECO:0000313" key="2">
    <source>
        <dbReference type="EMBL" id="SVC18799.1"/>
    </source>
</evidence>
<dbReference type="EMBL" id="UINC01078080">
    <property type="protein sequence ID" value="SVC18799.1"/>
    <property type="molecule type" value="Genomic_DNA"/>
</dbReference>
<protein>
    <recommendedName>
        <fullName evidence="1">3-hydroxyisobutyrate dehydrogenase-like NAD-binding domain-containing protein</fullName>
    </recommendedName>
</protein>
<dbReference type="SUPFAM" id="SSF48179">
    <property type="entry name" value="6-phosphogluconate dehydrogenase C-terminal domain-like"/>
    <property type="match status" value="1"/>
</dbReference>
<dbReference type="PANTHER" id="PTHR43060">
    <property type="entry name" value="3-HYDROXYISOBUTYRATE DEHYDROGENASE-LIKE 1, MITOCHONDRIAL-RELATED"/>
    <property type="match status" value="1"/>
</dbReference>
<dbReference type="Gene3D" id="1.10.1040.10">
    <property type="entry name" value="N-(1-d-carboxylethyl)-l-norvaline Dehydrogenase, domain 2"/>
    <property type="match status" value="1"/>
</dbReference>
<sequence>FSSSGAGCGVVNNAIEKIIDRKFEGTGSHISTMYKDLSIVLDMAREMGVPLFTASTAFQLFQAGTAKYPDGDNWTVTRVIEEIIDAQLKR</sequence>
<proteinExistence type="predicted"/>
<feature type="non-terminal residue" evidence="2">
    <location>
        <position position="1"/>
    </location>
</feature>
<dbReference type="AlphaFoldDB" id="A0A382K3Q9"/>
<feature type="domain" description="3-hydroxyisobutyrate dehydrogenase-like NAD-binding" evidence="1">
    <location>
        <begin position="3"/>
        <end position="78"/>
    </location>
</feature>
<dbReference type="InterPro" id="IPR008927">
    <property type="entry name" value="6-PGluconate_DH-like_C_sf"/>
</dbReference>
<evidence type="ECO:0000259" key="1">
    <source>
        <dbReference type="Pfam" id="PF14833"/>
    </source>
</evidence>
<dbReference type="GO" id="GO:0051287">
    <property type="term" value="F:NAD binding"/>
    <property type="evidence" value="ECO:0007669"/>
    <property type="project" value="InterPro"/>
</dbReference>
<reference evidence="2" key="1">
    <citation type="submission" date="2018-05" db="EMBL/GenBank/DDBJ databases">
        <authorList>
            <person name="Lanie J.A."/>
            <person name="Ng W.-L."/>
            <person name="Kazmierczak K.M."/>
            <person name="Andrzejewski T.M."/>
            <person name="Davidsen T.M."/>
            <person name="Wayne K.J."/>
            <person name="Tettelin H."/>
            <person name="Glass J.I."/>
            <person name="Rusch D."/>
            <person name="Podicherti R."/>
            <person name="Tsui H.-C.T."/>
            <person name="Winkler M.E."/>
        </authorList>
    </citation>
    <scope>NUCLEOTIDE SEQUENCE</scope>
</reference>
<organism evidence="2">
    <name type="scientific">marine metagenome</name>
    <dbReference type="NCBI Taxonomy" id="408172"/>
    <lineage>
        <taxon>unclassified sequences</taxon>
        <taxon>metagenomes</taxon>
        <taxon>ecological metagenomes</taxon>
    </lineage>
</organism>
<gene>
    <name evidence="2" type="ORF">METZ01_LOCUS271653</name>
</gene>
<name>A0A382K3Q9_9ZZZZ</name>
<dbReference type="InterPro" id="IPR029154">
    <property type="entry name" value="HIBADH-like_NADP-bd"/>
</dbReference>
<dbReference type="InterPro" id="IPR013328">
    <property type="entry name" value="6PGD_dom2"/>
</dbReference>
<accession>A0A382K3Q9</accession>
<dbReference type="PANTHER" id="PTHR43060:SF15">
    <property type="entry name" value="3-HYDROXYISOBUTYRATE DEHYDROGENASE-LIKE 1, MITOCHONDRIAL-RELATED"/>
    <property type="match status" value="1"/>
</dbReference>